<dbReference type="EMBL" id="CP031517">
    <property type="protein sequence ID" value="QOS39607.1"/>
    <property type="molecule type" value="Genomic_DNA"/>
</dbReference>
<feature type="transmembrane region" description="Helical" evidence="1">
    <location>
        <begin position="143"/>
        <end position="163"/>
    </location>
</feature>
<reference evidence="2 3" key="1">
    <citation type="submission" date="2018-08" db="EMBL/GenBank/DDBJ databases">
        <title>The first complete genome of Treponema rectale (CHPAT), a commensal spirochete of the bovine rectum.</title>
        <authorList>
            <person name="Staton G.J."/>
            <person name="Clegg S.R."/>
            <person name="Carter S.D."/>
            <person name="Radford A.D."/>
            <person name="Darby A."/>
            <person name="Hall N."/>
            <person name="Birtles R.J."/>
            <person name="Evans N.J."/>
        </authorList>
    </citation>
    <scope>NUCLEOTIDE SEQUENCE [LARGE SCALE GENOMIC DNA]</scope>
    <source>
        <strain evidence="2 3">CHPA</strain>
    </source>
</reference>
<dbReference type="KEGG" id="trc:DYE49_03690"/>
<gene>
    <name evidence="2" type="ORF">DYE49_03690</name>
</gene>
<name>A0A7M1XJJ8_9SPIR</name>
<dbReference type="Proteomes" id="UP000593591">
    <property type="component" value="Chromosome"/>
</dbReference>
<evidence type="ECO:0000313" key="2">
    <source>
        <dbReference type="EMBL" id="QOS39607.1"/>
    </source>
</evidence>
<feature type="transmembrane region" description="Helical" evidence="1">
    <location>
        <begin position="175"/>
        <end position="193"/>
    </location>
</feature>
<keyword evidence="1" id="KW-0812">Transmembrane</keyword>
<keyword evidence="1" id="KW-1133">Transmembrane helix</keyword>
<accession>A0A7M1XJJ8</accession>
<evidence type="ECO:0000313" key="3">
    <source>
        <dbReference type="Proteomes" id="UP000593591"/>
    </source>
</evidence>
<protein>
    <submittedName>
        <fullName evidence="2">Uncharacterized protein</fullName>
    </submittedName>
</protein>
<feature type="transmembrane region" description="Helical" evidence="1">
    <location>
        <begin position="6"/>
        <end position="30"/>
    </location>
</feature>
<proteinExistence type="predicted"/>
<sequence length="204" mass="24277">MMILSFILYGNLLFAIFGSLVSLVLSYILLLKKEEILQTFHKKESSYSFFYSFLKGIEESLPIKSAYESACRYLVSYQKMIPYDEIDDNHTLNLYDYQKYFDFILKKDKENEARLLLYRPLMEDIKDRLLRMKKRSDLIKKRFLFLFVIILSFLLLMVVFILIGNNKEVFKDTFYKMGATLLLSLLSPFILLMEYQSYRGILNA</sequence>
<dbReference type="AlphaFoldDB" id="A0A7M1XJJ8"/>
<evidence type="ECO:0000256" key="1">
    <source>
        <dbReference type="SAM" id="Phobius"/>
    </source>
</evidence>
<organism evidence="2 3">
    <name type="scientific">Treponema rectale</name>
    <dbReference type="NCBI Taxonomy" id="744512"/>
    <lineage>
        <taxon>Bacteria</taxon>
        <taxon>Pseudomonadati</taxon>
        <taxon>Spirochaetota</taxon>
        <taxon>Spirochaetia</taxon>
        <taxon>Spirochaetales</taxon>
        <taxon>Treponemataceae</taxon>
        <taxon>Treponema</taxon>
    </lineage>
</organism>
<keyword evidence="1" id="KW-0472">Membrane</keyword>